<protein>
    <submittedName>
        <fullName evidence="2">Uncharacterized protein</fullName>
    </submittedName>
</protein>
<sequence>MGVKYTPIAEYFPVKDLDLWSRDGVHLSDSVGMPILSKTAKESKDGAEAEGSCLQEDPGNATGGGSAHGCGGDITATYQ</sequence>
<dbReference type="Proteomes" id="UP001335648">
    <property type="component" value="Unassembled WGS sequence"/>
</dbReference>
<accession>A0AAN8CSZ1</accession>
<feature type="compositionally biased region" description="Gly residues" evidence="1">
    <location>
        <begin position="61"/>
        <end position="72"/>
    </location>
</feature>
<gene>
    <name evidence="2" type="ORF">CesoFtcFv8_004463</name>
</gene>
<proteinExistence type="predicted"/>
<evidence type="ECO:0000313" key="2">
    <source>
        <dbReference type="EMBL" id="KAK5906523.1"/>
    </source>
</evidence>
<organism evidence="2 3">
    <name type="scientific">Champsocephalus esox</name>
    <name type="common">pike icefish</name>
    <dbReference type="NCBI Taxonomy" id="159716"/>
    <lineage>
        <taxon>Eukaryota</taxon>
        <taxon>Metazoa</taxon>
        <taxon>Chordata</taxon>
        <taxon>Craniata</taxon>
        <taxon>Vertebrata</taxon>
        <taxon>Euteleostomi</taxon>
        <taxon>Actinopterygii</taxon>
        <taxon>Neopterygii</taxon>
        <taxon>Teleostei</taxon>
        <taxon>Neoteleostei</taxon>
        <taxon>Acanthomorphata</taxon>
        <taxon>Eupercaria</taxon>
        <taxon>Perciformes</taxon>
        <taxon>Notothenioidei</taxon>
        <taxon>Channichthyidae</taxon>
        <taxon>Champsocephalus</taxon>
    </lineage>
</organism>
<keyword evidence="3" id="KW-1185">Reference proteome</keyword>
<evidence type="ECO:0000313" key="3">
    <source>
        <dbReference type="Proteomes" id="UP001335648"/>
    </source>
</evidence>
<comment type="caution">
    <text evidence="2">The sequence shown here is derived from an EMBL/GenBank/DDBJ whole genome shotgun (WGS) entry which is preliminary data.</text>
</comment>
<dbReference type="AlphaFoldDB" id="A0AAN8CSZ1"/>
<name>A0AAN8CSZ1_9TELE</name>
<reference evidence="2 3" key="1">
    <citation type="journal article" date="2023" name="Mol. Biol. Evol.">
        <title>Genomics of Secondarily Temperate Adaptation in the Only Non-Antarctic Icefish.</title>
        <authorList>
            <person name="Rivera-Colon A.G."/>
            <person name="Rayamajhi N."/>
            <person name="Minhas B.F."/>
            <person name="Madrigal G."/>
            <person name="Bilyk K.T."/>
            <person name="Yoon V."/>
            <person name="Hune M."/>
            <person name="Gregory S."/>
            <person name="Cheng C.H.C."/>
            <person name="Catchen J.M."/>
        </authorList>
    </citation>
    <scope>NUCLEOTIDE SEQUENCE [LARGE SCALE GENOMIC DNA]</scope>
    <source>
        <strain evidence="2">JC2023a</strain>
    </source>
</reference>
<dbReference type="EMBL" id="JAULUE010002049">
    <property type="protein sequence ID" value="KAK5906523.1"/>
    <property type="molecule type" value="Genomic_DNA"/>
</dbReference>
<feature type="region of interest" description="Disordered" evidence="1">
    <location>
        <begin position="39"/>
        <end position="79"/>
    </location>
</feature>
<evidence type="ECO:0000256" key="1">
    <source>
        <dbReference type="SAM" id="MobiDB-lite"/>
    </source>
</evidence>